<feature type="domain" description="Multidrug resistance protein MdtA-like alpha-helical hairpin" evidence="8">
    <location>
        <begin position="131"/>
        <end position="201"/>
    </location>
</feature>
<keyword evidence="5" id="KW-0997">Cell inner membrane</keyword>
<dbReference type="Gene3D" id="2.40.50.100">
    <property type="match status" value="1"/>
</dbReference>
<gene>
    <name evidence="12" type="ORF">E8M01_07730</name>
</gene>
<dbReference type="InterPro" id="IPR006143">
    <property type="entry name" value="RND_pump_MFP"/>
</dbReference>
<feature type="domain" description="Multidrug resistance protein MdtA-like barrel-sandwich hybrid" evidence="9">
    <location>
        <begin position="91"/>
        <end position="233"/>
    </location>
</feature>
<evidence type="ECO:0000259" key="9">
    <source>
        <dbReference type="Pfam" id="PF25917"/>
    </source>
</evidence>
<protein>
    <submittedName>
        <fullName evidence="12">Efflux RND transporter periplasmic adaptor subunit</fullName>
    </submittedName>
</protein>
<dbReference type="GO" id="GO:1990281">
    <property type="term" value="C:efflux pump complex"/>
    <property type="evidence" value="ECO:0007669"/>
    <property type="project" value="TreeGrafter"/>
</dbReference>
<keyword evidence="6" id="KW-0472">Membrane</keyword>
<evidence type="ECO:0000313" key="12">
    <source>
        <dbReference type="EMBL" id="QCI64143.1"/>
    </source>
</evidence>
<comment type="subcellular location">
    <subcellularLocation>
        <location evidence="1">Cell membrane</location>
    </subcellularLocation>
</comment>
<dbReference type="InterPro" id="IPR058625">
    <property type="entry name" value="MdtA-like_BSH"/>
</dbReference>
<evidence type="ECO:0000256" key="4">
    <source>
        <dbReference type="ARBA" id="ARBA00022475"/>
    </source>
</evidence>
<dbReference type="Pfam" id="PF25944">
    <property type="entry name" value="Beta-barrel_RND"/>
    <property type="match status" value="1"/>
</dbReference>
<feature type="domain" description="Multidrug resistance protein MdtA-like C-terminal permuted SH3" evidence="11">
    <location>
        <begin position="326"/>
        <end position="381"/>
    </location>
</feature>
<evidence type="ECO:0000259" key="11">
    <source>
        <dbReference type="Pfam" id="PF25967"/>
    </source>
</evidence>
<keyword evidence="13" id="KW-1185">Reference proteome</keyword>
<evidence type="ECO:0000313" key="13">
    <source>
        <dbReference type="Proteomes" id="UP000298781"/>
    </source>
</evidence>
<dbReference type="AlphaFoldDB" id="A0A4D7AZD7"/>
<dbReference type="Gene3D" id="1.10.287.470">
    <property type="entry name" value="Helix hairpin bin"/>
    <property type="match status" value="1"/>
</dbReference>
<evidence type="ECO:0000256" key="7">
    <source>
        <dbReference type="SAM" id="MobiDB-lite"/>
    </source>
</evidence>
<dbReference type="OrthoDB" id="9783047at2"/>
<evidence type="ECO:0000256" key="1">
    <source>
        <dbReference type="ARBA" id="ARBA00004236"/>
    </source>
</evidence>
<comment type="similarity">
    <text evidence="2">Belongs to the membrane fusion protein (MFP) (TC 8.A.1) family.</text>
</comment>
<keyword evidence="4" id="KW-1003">Cell membrane</keyword>
<dbReference type="PANTHER" id="PTHR30469">
    <property type="entry name" value="MULTIDRUG RESISTANCE PROTEIN MDTA"/>
    <property type="match status" value="1"/>
</dbReference>
<evidence type="ECO:0000256" key="6">
    <source>
        <dbReference type="ARBA" id="ARBA00023136"/>
    </source>
</evidence>
<feature type="domain" description="Multidrug resistance protein MdtA-like beta-barrel" evidence="10">
    <location>
        <begin position="238"/>
        <end position="320"/>
    </location>
</feature>
<dbReference type="Proteomes" id="UP000298781">
    <property type="component" value="Chromosome"/>
</dbReference>
<feature type="compositionally biased region" description="Gly residues" evidence="7">
    <location>
        <begin position="396"/>
        <end position="406"/>
    </location>
</feature>
<evidence type="ECO:0000256" key="2">
    <source>
        <dbReference type="ARBA" id="ARBA00009477"/>
    </source>
</evidence>
<proteinExistence type="inferred from homology"/>
<keyword evidence="3" id="KW-0813">Transport</keyword>
<feature type="region of interest" description="Disordered" evidence="7">
    <location>
        <begin position="396"/>
        <end position="475"/>
    </location>
</feature>
<evidence type="ECO:0000259" key="8">
    <source>
        <dbReference type="Pfam" id="PF25876"/>
    </source>
</evidence>
<dbReference type="SUPFAM" id="SSF111369">
    <property type="entry name" value="HlyD-like secretion proteins"/>
    <property type="match status" value="1"/>
</dbReference>
<dbReference type="GO" id="GO:0015562">
    <property type="term" value="F:efflux transmembrane transporter activity"/>
    <property type="evidence" value="ECO:0007669"/>
    <property type="project" value="TreeGrafter"/>
</dbReference>
<dbReference type="Pfam" id="PF25967">
    <property type="entry name" value="RND-MFP_C"/>
    <property type="match status" value="1"/>
</dbReference>
<accession>A0A4D7AZD7</accession>
<dbReference type="Gene3D" id="2.40.420.20">
    <property type="match status" value="1"/>
</dbReference>
<organism evidence="12 13">
    <name type="scientific">Phreatobacter stygius</name>
    <dbReference type="NCBI Taxonomy" id="1940610"/>
    <lineage>
        <taxon>Bacteria</taxon>
        <taxon>Pseudomonadati</taxon>
        <taxon>Pseudomonadota</taxon>
        <taxon>Alphaproteobacteria</taxon>
        <taxon>Hyphomicrobiales</taxon>
        <taxon>Phreatobacteraceae</taxon>
        <taxon>Phreatobacter</taxon>
    </lineage>
</organism>
<evidence type="ECO:0000256" key="5">
    <source>
        <dbReference type="ARBA" id="ARBA00022519"/>
    </source>
</evidence>
<sequence length="475" mass="49116">MTRSRLVLLVLAAAAAGAGYYWWEIYRPAQLAQSPDATPGASAPRGGGGGRGGGRRGGFAGDPPPSVVVVAPRVADVPVHIDAVGTVLPLRNVTVRPQVDGRLIEVTFREGQTVKAGDVLARIDPTVYQAQYDQVVAKKAQDEAILANARLDLARYTRLATDNSGSRQQADTQRALVAQYEAQVRLDQAAIDNARAVLSYTTIVSPIDGRTGIRMIDEGNFVQASATTGLVVVAQVNPIAVTFSVPQQQLRTVVAALARGRPKTEIVGAEGGRVQETGTLEVVDNQIDQTTGTVKLKAIFGNDAAHLWPGQYVSVRLEVDILKGVTVVPGEAVQRGPSGTFVYVMKDEASVGVRPVQVAREADGLAVLTGVTPQDRVVTIGFARLADGAAVRVAQGQGGRAPGGAPAGAPGSTPDQVTPPASPASPGAPTSQSAPATGNPTAQDTPAPAGPQPEQGRRGRRAENGGQPGGRPATP</sequence>
<feature type="compositionally biased region" description="Low complexity" evidence="7">
    <location>
        <begin position="424"/>
        <end position="437"/>
    </location>
</feature>
<reference evidence="12 13" key="1">
    <citation type="submission" date="2019-04" db="EMBL/GenBank/DDBJ databases">
        <title>Phreatobacter aquaticus sp. nov.</title>
        <authorList>
            <person name="Choi A."/>
        </authorList>
    </citation>
    <scope>NUCLEOTIDE SEQUENCE [LARGE SCALE GENOMIC DNA]</scope>
    <source>
        <strain evidence="12 13">KCTC 52518</strain>
    </source>
</reference>
<dbReference type="Pfam" id="PF25876">
    <property type="entry name" value="HH_MFP_RND"/>
    <property type="match status" value="1"/>
</dbReference>
<feature type="compositionally biased region" description="Gly residues" evidence="7">
    <location>
        <begin position="45"/>
        <end position="60"/>
    </location>
</feature>
<feature type="region of interest" description="Disordered" evidence="7">
    <location>
        <begin position="34"/>
        <end position="62"/>
    </location>
</feature>
<dbReference type="InterPro" id="IPR058626">
    <property type="entry name" value="MdtA-like_b-barrel"/>
</dbReference>
<evidence type="ECO:0000259" key="10">
    <source>
        <dbReference type="Pfam" id="PF25944"/>
    </source>
</evidence>
<evidence type="ECO:0000256" key="3">
    <source>
        <dbReference type="ARBA" id="ARBA00022448"/>
    </source>
</evidence>
<dbReference type="PANTHER" id="PTHR30469:SF12">
    <property type="entry name" value="MULTIDRUG RESISTANCE PROTEIN MDTA"/>
    <property type="match status" value="1"/>
</dbReference>
<dbReference type="NCBIfam" id="TIGR01730">
    <property type="entry name" value="RND_mfp"/>
    <property type="match status" value="1"/>
</dbReference>
<dbReference type="Gene3D" id="2.40.30.170">
    <property type="match status" value="1"/>
</dbReference>
<dbReference type="KEGG" id="pstg:E8M01_07730"/>
<dbReference type="Pfam" id="PF25917">
    <property type="entry name" value="BSH_RND"/>
    <property type="match status" value="1"/>
</dbReference>
<dbReference type="RefSeq" id="WP_136959599.1">
    <property type="nucleotide sequence ID" value="NZ_CP039690.1"/>
</dbReference>
<dbReference type="InterPro" id="IPR058627">
    <property type="entry name" value="MdtA-like_C"/>
</dbReference>
<name>A0A4D7AZD7_9HYPH</name>
<dbReference type="InterPro" id="IPR058624">
    <property type="entry name" value="MdtA-like_HH"/>
</dbReference>
<dbReference type="EMBL" id="CP039690">
    <property type="protein sequence ID" value="QCI64143.1"/>
    <property type="molecule type" value="Genomic_DNA"/>
</dbReference>